<dbReference type="SMART" id="SM00829">
    <property type="entry name" value="PKS_ER"/>
    <property type="match status" value="1"/>
</dbReference>
<dbReference type="Gene3D" id="3.40.50.720">
    <property type="entry name" value="NAD(P)-binding Rossmann-like Domain"/>
    <property type="match status" value="1"/>
</dbReference>
<evidence type="ECO:0000256" key="2">
    <source>
        <dbReference type="SAM" id="MobiDB-lite"/>
    </source>
</evidence>
<dbReference type="PANTHER" id="PTHR44054:SF2">
    <property type="entry name" value="SYNAPTIC VESICLE MEMBRANE PROTEIN VAT-1 HOMOLOG-LIKE"/>
    <property type="match status" value="1"/>
</dbReference>
<organism evidence="4">
    <name type="scientific">Oppiella nova</name>
    <dbReference type="NCBI Taxonomy" id="334625"/>
    <lineage>
        <taxon>Eukaryota</taxon>
        <taxon>Metazoa</taxon>
        <taxon>Ecdysozoa</taxon>
        <taxon>Arthropoda</taxon>
        <taxon>Chelicerata</taxon>
        <taxon>Arachnida</taxon>
        <taxon>Acari</taxon>
        <taxon>Acariformes</taxon>
        <taxon>Sarcoptiformes</taxon>
        <taxon>Oribatida</taxon>
        <taxon>Brachypylina</taxon>
        <taxon>Oppioidea</taxon>
        <taxon>Oppiidae</taxon>
        <taxon>Oppiella</taxon>
    </lineage>
</organism>
<dbReference type="AlphaFoldDB" id="A0A7R9QFF1"/>
<feature type="domain" description="Enoyl reductase (ER)" evidence="3">
    <location>
        <begin position="49"/>
        <end position="378"/>
    </location>
</feature>
<dbReference type="OrthoDB" id="203908at2759"/>
<gene>
    <name evidence="4" type="ORF">ONB1V03_LOCUS3487</name>
</gene>
<proteinExistence type="predicted"/>
<feature type="region of interest" description="Disordered" evidence="2">
    <location>
        <begin position="1"/>
        <end position="38"/>
    </location>
</feature>
<dbReference type="CDD" id="cd08275">
    <property type="entry name" value="MDR3"/>
    <property type="match status" value="1"/>
</dbReference>
<feature type="compositionally biased region" description="Basic and acidic residues" evidence="2">
    <location>
        <begin position="380"/>
        <end position="439"/>
    </location>
</feature>
<evidence type="ECO:0000313" key="4">
    <source>
        <dbReference type="EMBL" id="CAD7642242.1"/>
    </source>
</evidence>
<sequence>MSETATNDTNGKELDPKDQKNGDQNGEDDKKETQPPVKEMRAVVLTGFGGVKTVKVLKRPEPQLSEGEVLIRVKACGLNFPDLMLRQGVIDNPPKAKVPFIMGFECAGEIEAVGEGVTGLRVGDRVSALCESKAWAELVTVNAKYVYKIPAKMSFEDAVAVTLNYAVAYALLFNVGNLKSDQTVFIHSVGGGVGQALAQLAKTVGNVTVIGTASKHKHESISNVTNLLDHSTDYVQEIKKISPEGVDLVLDCLCGEDANKGYNLVKPMGRYVFLRRTSKLTTGETKSVLSLAKFWWSTDKVSPMRLFDDNKTLSGFNLRQLLYQQGKHEYVRDIVERVYKLYSEGQIKPLVDSSWALEDVGDAMQKLHGRKNVGKIVLDPFKEPIPRPPEEVVEKKRKGSAKEKDNKEKEKENKDSKEKSGQSGDNGDKKAEDGAENSK</sequence>
<dbReference type="EMBL" id="CAJPVJ010001034">
    <property type="protein sequence ID" value="CAG2163926.1"/>
    <property type="molecule type" value="Genomic_DNA"/>
</dbReference>
<keyword evidence="5" id="KW-1185">Reference proteome</keyword>
<dbReference type="GO" id="GO:0016491">
    <property type="term" value="F:oxidoreductase activity"/>
    <property type="evidence" value="ECO:0007669"/>
    <property type="project" value="UniProtKB-KW"/>
</dbReference>
<keyword evidence="1" id="KW-0560">Oxidoreductase</keyword>
<dbReference type="InterPro" id="IPR052100">
    <property type="entry name" value="SV-ATPase_mito-regulator"/>
</dbReference>
<dbReference type="InterPro" id="IPR036291">
    <property type="entry name" value="NAD(P)-bd_dom_sf"/>
</dbReference>
<protein>
    <recommendedName>
        <fullName evidence="3">Enoyl reductase (ER) domain-containing protein</fullName>
    </recommendedName>
</protein>
<accession>A0A7R9QFF1</accession>
<dbReference type="InterPro" id="IPR013154">
    <property type="entry name" value="ADH-like_N"/>
</dbReference>
<evidence type="ECO:0000313" key="5">
    <source>
        <dbReference type="Proteomes" id="UP000728032"/>
    </source>
</evidence>
<evidence type="ECO:0000256" key="1">
    <source>
        <dbReference type="ARBA" id="ARBA00023002"/>
    </source>
</evidence>
<dbReference type="PANTHER" id="PTHR44054">
    <property type="entry name" value="SYNAPTIC VESICLE MEMBRANE PROTEIN VAT-1 HOMOLOG-LIKE"/>
    <property type="match status" value="1"/>
</dbReference>
<name>A0A7R9QFF1_9ACAR</name>
<dbReference type="Pfam" id="PF13602">
    <property type="entry name" value="ADH_zinc_N_2"/>
    <property type="match status" value="1"/>
</dbReference>
<reference evidence="4" key="1">
    <citation type="submission" date="2020-11" db="EMBL/GenBank/DDBJ databases">
        <authorList>
            <person name="Tran Van P."/>
        </authorList>
    </citation>
    <scope>NUCLEOTIDE SEQUENCE</scope>
</reference>
<dbReference type="Proteomes" id="UP000728032">
    <property type="component" value="Unassembled WGS sequence"/>
</dbReference>
<dbReference type="EMBL" id="OC915859">
    <property type="protein sequence ID" value="CAD7642242.1"/>
    <property type="molecule type" value="Genomic_DNA"/>
</dbReference>
<feature type="region of interest" description="Disordered" evidence="2">
    <location>
        <begin position="379"/>
        <end position="439"/>
    </location>
</feature>
<dbReference type="Pfam" id="PF08240">
    <property type="entry name" value="ADH_N"/>
    <property type="match status" value="1"/>
</dbReference>
<evidence type="ECO:0000259" key="3">
    <source>
        <dbReference type="SMART" id="SM00829"/>
    </source>
</evidence>
<dbReference type="InterPro" id="IPR011032">
    <property type="entry name" value="GroES-like_sf"/>
</dbReference>
<dbReference type="Gene3D" id="3.90.180.10">
    <property type="entry name" value="Medium-chain alcohol dehydrogenases, catalytic domain"/>
    <property type="match status" value="1"/>
</dbReference>
<dbReference type="SUPFAM" id="SSF51735">
    <property type="entry name" value="NAD(P)-binding Rossmann-fold domains"/>
    <property type="match status" value="1"/>
</dbReference>
<feature type="compositionally biased region" description="Basic and acidic residues" evidence="2">
    <location>
        <begin position="10"/>
        <end position="38"/>
    </location>
</feature>
<dbReference type="InterPro" id="IPR020843">
    <property type="entry name" value="ER"/>
</dbReference>
<dbReference type="SUPFAM" id="SSF50129">
    <property type="entry name" value="GroES-like"/>
    <property type="match status" value="1"/>
</dbReference>